<dbReference type="Gramene" id="rna4033">
    <property type="protein sequence ID" value="RHN80143.1"/>
    <property type="gene ID" value="gene4033"/>
</dbReference>
<evidence type="ECO:0000313" key="2">
    <source>
        <dbReference type="Proteomes" id="UP000265566"/>
    </source>
</evidence>
<comment type="caution">
    <text evidence="1">The sequence shown here is derived from an EMBL/GenBank/DDBJ whole genome shotgun (WGS) entry which is preliminary data.</text>
</comment>
<gene>
    <name evidence="1" type="ORF">MtrunA17_Chr1g0185081</name>
</gene>
<protein>
    <submittedName>
        <fullName evidence="1">Uncharacterized protein</fullName>
    </submittedName>
</protein>
<sequence length="200" mass="23296">MFFLRKTSPHSNDDIVGPVIPFAVLLVVDEVRYGIKSSDLGSIEFSDDAKLGLKYKEVMQMAGEIDVLSHRSMHPDDHAVSLLMTKRNPGLILQNQLFRHIVQRLESLSHRQCTWNSIYTDTIYDTFIFHVLDNSCEQTEPVGEEMFDDLWPIELRFNAPVKKFEHQSSRAYILLKRKMYTWQKSLIHICNQSGFEKVVY</sequence>
<proteinExistence type="predicted"/>
<reference evidence="2" key="1">
    <citation type="journal article" date="2018" name="Nat. Plants">
        <title>Whole-genome landscape of Medicago truncatula symbiotic genes.</title>
        <authorList>
            <person name="Pecrix Y."/>
            <person name="Staton S.E."/>
            <person name="Sallet E."/>
            <person name="Lelandais-Briere C."/>
            <person name="Moreau S."/>
            <person name="Carrere S."/>
            <person name="Blein T."/>
            <person name="Jardinaud M.F."/>
            <person name="Latrasse D."/>
            <person name="Zouine M."/>
            <person name="Zahm M."/>
            <person name="Kreplak J."/>
            <person name="Mayjonade B."/>
            <person name="Satge C."/>
            <person name="Perez M."/>
            <person name="Cauet S."/>
            <person name="Marande W."/>
            <person name="Chantry-Darmon C."/>
            <person name="Lopez-Roques C."/>
            <person name="Bouchez O."/>
            <person name="Berard A."/>
            <person name="Debelle F."/>
            <person name="Munos S."/>
            <person name="Bendahmane A."/>
            <person name="Berges H."/>
            <person name="Niebel A."/>
            <person name="Buitink J."/>
            <person name="Frugier F."/>
            <person name="Benhamed M."/>
            <person name="Crespi M."/>
            <person name="Gouzy J."/>
            <person name="Gamas P."/>
        </authorList>
    </citation>
    <scope>NUCLEOTIDE SEQUENCE [LARGE SCALE GENOMIC DNA]</scope>
    <source>
        <strain evidence="2">cv. Jemalong A17</strain>
    </source>
</reference>
<evidence type="ECO:0000313" key="1">
    <source>
        <dbReference type="EMBL" id="RHN80143.1"/>
    </source>
</evidence>
<dbReference type="PANTHER" id="PTHR15319:SF1">
    <property type="entry name" value="TATA BOX-BINDING PROTEIN-ASSOCIATED FACTOR RNA POLYMERASE I SUBUNIT C"/>
    <property type="match status" value="1"/>
</dbReference>
<dbReference type="InterPro" id="IPR038801">
    <property type="entry name" value="TAF1C"/>
</dbReference>
<accession>A0A396JV01</accession>
<name>A0A396JV01_MEDTR</name>
<dbReference type="PANTHER" id="PTHR15319">
    <property type="entry name" value="TATA BOX-BINDING PROTEIN ASSOCIATED FACTOR RNA POLYMERASE I SUBUNIT C"/>
    <property type="match status" value="1"/>
</dbReference>
<organism evidence="1 2">
    <name type="scientific">Medicago truncatula</name>
    <name type="common">Barrel medic</name>
    <name type="synonym">Medicago tribuloides</name>
    <dbReference type="NCBI Taxonomy" id="3880"/>
    <lineage>
        <taxon>Eukaryota</taxon>
        <taxon>Viridiplantae</taxon>
        <taxon>Streptophyta</taxon>
        <taxon>Embryophyta</taxon>
        <taxon>Tracheophyta</taxon>
        <taxon>Spermatophyta</taxon>
        <taxon>Magnoliopsida</taxon>
        <taxon>eudicotyledons</taxon>
        <taxon>Gunneridae</taxon>
        <taxon>Pentapetalae</taxon>
        <taxon>rosids</taxon>
        <taxon>fabids</taxon>
        <taxon>Fabales</taxon>
        <taxon>Fabaceae</taxon>
        <taxon>Papilionoideae</taxon>
        <taxon>50 kb inversion clade</taxon>
        <taxon>NPAAA clade</taxon>
        <taxon>Hologalegina</taxon>
        <taxon>IRL clade</taxon>
        <taxon>Trifolieae</taxon>
        <taxon>Medicago</taxon>
    </lineage>
</organism>
<dbReference type="AlphaFoldDB" id="A0A396JV01"/>
<dbReference type="GO" id="GO:0006360">
    <property type="term" value="P:transcription by RNA polymerase I"/>
    <property type="evidence" value="ECO:0007669"/>
    <property type="project" value="InterPro"/>
</dbReference>
<dbReference type="Proteomes" id="UP000265566">
    <property type="component" value="Chromosome 1"/>
</dbReference>
<dbReference type="EMBL" id="PSQE01000001">
    <property type="protein sequence ID" value="RHN80143.1"/>
    <property type="molecule type" value="Genomic_DNA"/>
</dbReference>